<dbReference type="Proteomes" id="UP001524569">
    <property type="component" value="Unassembled WGS sequence"/>
</dbReference>
<dbReference type="InterPro" id="IPR050229">
    <property type="entry name" value="GlpE_sulfurtransferase"/>
</dbReference>
<dbReference type="PANTHER" id="PTHR43031:SF17">
    <property type="entry name" value="SULFURTRANSFERASE YTWF-RELATED"/>
    <property type="match status" value="1"/>
</dbReference>
<dbReference type="SUPFAM" id="SSF52821">
    <property type="entry name" value="Rhodanese/Cell cycle control phosphatase"/>
    <property type="match status" value="1"/>
</dbReference>
<dbReference type="EMBL" id="JANIBM010000021">
    <property type="protein sequence ID" value="MCQ8182343.1"/>
    <property type="molecule type" value="Genomic_DNA"/>
</dbReference>
<keyword evidence="3" id="KW-1185">Reference proteome</keyword>
<dbReference type="InterPro" id="IPR036873">
    <property type="entry name" value="Rhodanese-like_dom_sf"/>
</dbReference>
<proteinExistence type="predicted"/>
<feature type="domain" description="Rhodanese" evidence="1">
    <location>
        <begin position="17"/>
        <end position="105"/>
    </location>
</feature>
<gene>
    <name evidence="2" type="ORF">NP603_14575</name>
</gene>
<name>A0ABT1UKI7_9GAMM</name>
<dbReference type="PANTHER" id="PTHR43031">
    <property type="entry name" value="FAD-DEPENDENT OXIDOREDUCTASE"/>
    <property type="match status" value="1"/>
</dbReference>
<protein>
    <submittedName>
        <fullName evidence="2">Rhodanese-like domain-containing protein</fullName>
    </submittedName>
</protein>
<dbReference type="PROSITE" id="PS50206">
    <property type="entry name" value="RHODANESE_3"/>
    <property type="match status" value="1"/>
</dbReference>
<comment type="caution">
    <text evidence="2">The sequence shown here is derived from an EMBL/GenBank/DDBJ whole genome shotgun (WGS) entry which is preliminary data.</text>
</comment>
<dbReference type="Gene3D" id="3.40.250.10">
    <property type="entry name" value="Rhodanese-like domain"/>
    <property type="match status" value="1"/>
</dbReference>
<dbReference type="InterPro" id="IPR001763">
    <property type="entry name" value="Rhodanese-like_dom"/>
</dbReference>
<organism evidence="2 3">
    <name type="scientific">Methylomonas aurea</name>
    <dbReference type="NCBI Taxonomy" id="2952224"/>
    <lineage>
        <taxon>Bacteria</taxon>
        <taxon>Pseudomonadati</taxon>
        <taxon>Pseudomonadota</taxon>
        <taxon>Gammaproteobacteria</taxon>
        <taxon>Methylococcales</taxon>
        <taxon>Methylococcaceae</taxon>
        <taxon>Methylomonas</taxon>
    </lineage>
</organism>
<sequence>MPISQYTPEQLRQRLQEEAPVMLLDVREPHEFAYAKIAGSILIPLQQIPQRLEEIPSDRDVVVICHHGMRSQQACNYLEHVGFQRLINLRGGIDAWSLVCDASVPRY</sequence>
<evidence type="ECO:0000259" key="1">
    <source>
        <dbReference type="PROSITE" id="PS50206"/>
    </source>
</evidence>
<reference evidence="2 3" key="1">
    <citation type="submission" date="2022-07" db="EMBL/GenBank/DDBJ databases">
        <title>Methylomonas rivi sp. nov., Methylomonas rosea sp. nov., Methylomonas aureus sp. nov. and Methylomonas subterranea sp. nov., four novel methanotrophs isolated from a freshwater creek and the deep terrestrial subsurface.</title>
        <authorList>
            <person name="Abin C."/>
            <person name="Sankaranarayanan K."/>
            <person name="Garner C."/>
            <person name="Sindelar R."/>
            <person name="Kotary K."/>
            <person name="Garner R."/>
            <person name="Barclay S."/>
            <person name="Lawson P."/>
            <person name="Krumholz L."/>
        </authorList>
    </citation>
    <scope>NUCLEOTIDE SEQUENCE [LARGE SCALE GENOMIC DNA]</scope>
    <source>
        <strain evidence="2 3">SURF-1</strain>
    </source>
</reference>
<evidence type="ECO:0000313" key="2">
    <source>
        <dbReference type="EMBL" id="MCQ8182343.1"/>
    </source>
</evidence>
<dbReference type="SMART" id="SM00450">
    <property type="entry name" value="RHOD"/>
    <property type="match status" value="1"/>
</dbReference>
<accession>A0ABT1UKI7</accession>
<dbReference type="RefSeq" id="WP_256611644.1">
    <property type="nucleotide sequence ID" value="NZ_JANIBM010000021.1"/>
</dbReference>
<dbReference type="Pfam" id="PF00581">
    <property type="entry name" value="Rhodanese"/>
    <property type="match status" value="1"/>
</dbReference>
<evidence type="ECO:0000313" key="3">
    <source>
        <dbReference type="Proteomes" id="UP001524569"/>
    </source>
</evidence>